<reference evidence="2" key="1">
    <citation type="journal article" date="2014" name="Sci. Data">
        <title>Genomes of diverse isolates of the marine cyanobacterium Prochlorococcus.</title>
        <authorList>
            <person name="Biller S."/>
            <person name="Berube P."/>
            <person name="Thompson J."/>
            <person name="Kelly L."/>
            <person name="Roggensack S."/>
            <person name="Awad L."/>
            <person name="Roache-Johnson K."/>
            <person name="Ding H."/>
            <person name="Giovannoni S.J."/>
            <person name="Moore L.R."/>
            <person name="Chisholm S.W."/>
        </authorList>
    </citation>
    <scope>NUCLEOTIDE SEQUENCE [LARGE SCALE GENOMIC DNA]</scope>
    <source>
        <strain evidence="2">PAC1</strain>
    </source>
</reference>
<accession>A0A0A2CBL8</accession>
<dbReference type="EMBL" id="JNAX01000003">
    <property type="protein sequence ID" value="KGG22305.1"/>
    <property type="molecule type" value="Genomic_DNA"/>
</dbReference>
<dbReference type="RefSeq" id="WP_011295153.1">
    <property type="nucleotide sequence ID" value="NZ_CP138967.1"/>
</dbReference>
<evidence type="ECO:0000313" key="1">
    <source>
        <dbReference type="EMBL" id="KGG22305.1"/>
    </source>
</evidence>
<organism evidence="1 2">
    <name type="scientific">Prochlorococcus marinus str. PAC1</name>
    <dbReference type="NCBI Taxonomy" id="59924"/>
    <lineage>
        <taxon>Bacteria</taxon>
        <taxon>Bacillati</taxon>
        <taxon>Cyanobacteriota</taxon>
        <taxon>Cyanophyceae</taxon>
        <taxon>Synechococcales</taxon>
        <taxon>Prochlorococcaceae</taxon>
        <taxon>Prochlorococcus</taxon>
    </lineage>
</organism>
<proteinExistence type="predicted"/>
<dbReference type="Proteomes" id="UP000030392">
    <property type="component" value="Unassembled WGS sequence"/>
</dbReference>
<evidence type="ECO:0000313" key="2">
    <source>
        <dbReference type="Proteomes" id="UP000030392"/>
    </source>
</evidence>
<dbReference type="AlphaFoldDB" id="A0A0A2CBL8"/>
<sequence length="71" mass="7883">MVAMKKIKDFRDLEQFPDLKEALVPAIKTLPSGSMNTKVVISEGEIVERVYKTPKGEIISLFPNDFSEAAA</sequence>
<name>A0A0A2CBL8_PROMR</name>
<comment type="caution">
    <text evidence="1">The sequence shown here is derived from an EMBL/GenBank/DDBJ whole genome shotgun (WGS) entry which is preliminary data.</text>
</comment>
<gene>
    <name evidence="1" type="ORF">EV03_0200</name>
</gene>
<protein>
    <submittedName>
        <fullName evidence="1">Uncharacterized protein</fullName>
    </submittedName>
</protein>